<accession>A0A643JZW6</accession>
<evidence type="ECO:0000313" key="3">
    <source>
        <dbReference type="EMBL" id="KAB1187561.1"/>
    </source>
</evidence>
<organism evidence="3">
    <name type="scientific">Haloferax sp. CBA1149</name>
    <dbReference type="NCBI Taxonomy" id="2650753"/>
    <lineage>
        <taxon>Archaea</taxon>
        <taxon>Methanobacteriati</taxon>
        <taxon>Methanobacteriota</taxon>
        <taxon>Stenosarchaea group</taxon>
        <taxon>Halobacteria</taxon>
        <taxon>Halobacteriales</taxon>
        <taxon>Haloferacaceae</taxon>
        <taxon>Haloferax</taxon>
    </lineage>
</organism>
<dbReference type="RefSeq" id="WP_151136352.1">
    <property type="nucleotide sequence ID" value="NZ_VZUS01000001.1"/>
</dbReference>
<dbReference type="InterPro" id="IPR058929">
    <property type="entry name" value="Ig_halo"/>
</dbReference>
<dbReference type="EMBL" id="VZUS01000001">
    <property type="protein sequence ID" value="KAB1187561.1"/>
    <property type="molecule type" value="Genomic_DNA"/>
</dbReference>
<feature type="region of interest" description="Disordered" evidence="1">
    <location>
        <begin position="17"/>
        <end position="44"/>
    </location>
</feature>
<dbReference type="AlphaFoldDB" id="A0A643JZW6"/>
<protein>
    <recommendedName>
        <fullName evidence="2">Ig-like domain-containing protein</fullName>
    </recommendedName>
</protein>
<name>A0A643JZW6_9EURY</name>
<dbReference type="Pfam" id="PF25942">
    <property type="entry name" value="Ig_halo"/>
    <property type="match status" value="2"/>
</dbReference>
<feature type="domain" description="Ig-like" evidence="2">
    <location>
        <begin position="68"/>
        <end position="131"/>
    </location>
</feature>
<proteinExistence type="predicted"/>
<gene>
    <name evidence="3" type="ORF">Hfx1149_05765</name>
</gene>
<evidence type="ECO:0000256" key="1">
    <source>
        <dbReference type="SAM" id="MobiDB-lite"/>
    </source>
</evidence>
<sequence length="355" mass="37686">MNRRALLSLVAAGVTGLAGCGSPEGETETETPTPEEGTGDSTVTTPAQERVERVLSVWNPTPDSVFTTLVVSRDGRDVYFENLDLVPGERSTSRVDVPLGDAEVLIETDTGVRASSAWTVDDARDGLEVVLSRESAEFWGMVSCPPGRACSVDQGGEAVDLPLVGDGSGRWYAPAGVVVENPGSETATRLRIGLSGSPLLDRTYRVPARTRLSVPVTYRTGEYSVVVETDERTLETTWSVPDEPTKYIDTESGTVGCGPANSTLTVANRDDEPHQLTVRIETETDTFEQSIELAPGETRDLVTVTESGPKQVFASLETGAETSGTWWSCPPRGPASIVVDATGSLALRTAGPKPG</sequence>
<evidence type="ECO:0000259" key="2">
    <source>
        <dbReference type="Pfam" id="PF25942"/>
    </source>
</evidence>
<dbReference type="PROSITE" id="PS51257">
    <property type="entry name" value="PROKAR_LIPOPROTEIN"/>
    <property type="match status" value="1"/>
</dbReference>
<feature type="domain" description="Ig-like" evidence="2">
    <location>
        <begin position="273"/>
        <end position="351"/>
    </location>
</feature>
<reference evidence="3" key="1">
    <citation type="submission" date="2019-09" db="EMBL/GenBank/DDBJ databases">
        <title>Genomic analysis of Haloferax sp. CBA1149.</title>
        <authorList>
            <person name="Roh S.W."/>
        </authorList>
    </citation>
    <scope>NUCLEOTIDE SEQUENCE</scope>
    <source>
        <strain evidence="3">CBA1149</strain>
    </source>
</reference>
<comment type="caution">
    <text evidence="3">The sequence shown here is derived from an EMBL/GenBank/DDBJ whole genome shotgun (WGS) entry which is preliminary data.</text>
</comment>